<evidence type="ECO:0000313" key="4">
    <source>
        <dbReference type="EMBL" id="QDT62970.1"/>
    </source>
</evidence>
<dbReference type="EMBL" id="CP036316">
    <property type="protein sequence ID" value="QDT62970.1"/>
    <property type="molecule type" value="Genomic_DNA"/>
</dbReference>
<keyword evidence="2" id="KW-0862">Zinc</keyword>
<keyword evidence="1 4" id="KW-0378">Hydrolase</keyword>
<proteinExistence type="inferred from homology"/>
<evidence type="ECO:0000256" key="2">
    <source>
        <dbReference type="PIRSR" id="PIRSR006615-1"/>
    </source>
</evidence>
<accession>A0A517T3L9</accession>
<gene>
    <name evidence="4" type="ORF">V22_01680</name>
</gene>
<evidence type="ECO:0000256" key="3">
    <source>
        <dbReference type="PIRSR" id="PIRSR006615-2"/>
    </source>
</evidence>
<keyword evidence="5" id="KW-1185">Reference proteome</keyword>
<dbReference type="AlphaFoldDB" id="A0A517T3L9"/>
<dbReference type="PANTHER" id="PTHR34217">
    <property type="entry name" value="METAL-DEPENDENT CARBOXYPEPTIDASE"/>
    <property type="match status" value="1"/>
</dbReference>
<reference evidence="4 5" key="1">
    <citation type="submission" date="2019-02" db="EMBL/GenBank/DDBJ databases">
        <title>Deep-cultivation of Planctomycetes and their phenomic and genomic characterization uncovers novel biology.</title>
        <authorList>
            <person name="Wiegand S."/>
            <person name="Jogler M."/>
            <person name="Boedeker C."/>
            <person name="Pinto D."/>
            <person name="Vollmers J."/>
            <person name="Rivas-Marin E."/>
            <person name="Kohn T."/>
            <person name="Peeters S.H."/>
            <person name="Heuer A."/>
            <person name="Rast P."/>
            <person name="Oberbeckmann S."/>
            <person name="Bunk B."/>
            <person name="Jeske O."/>
            <person name="Meyerdierks A."/>
            <person name="Storesund J.E."/>
            <person name="Kallscheuer N."/>
            <person name="Luecker S."/>
            <person name="Lage O.M."/>
            <person name="Pohl T."/>
            <person name="Merkel B.J."/>
            <person name="Hornburger P."/>
            <person name="Mueller R.-W."/>
            <person name="Bruemmer F."/>
            <person name="Labrenz M."/>
            <person name="Spormann A.M."/>
            <person name="Op den Camp H."/>
            <person name="Overmann J."/>
            <person name="Amann R."/>
            <person name="Jetten M.S.M."/>
            <person name="Mascher T."/>
            <person name="Medema M.H."/>
            <person name="Devos D.P."/>
            <person name="Kaster A.-K."/>
            <person name="Ovreas L."/>
            <person name="Rohde M."/>
            <person name="Galperin M.Y."/>
            <person name="Jogler C."/>
        </authorList>
    </citation>
    <scope>NUCLEOTIDE SEQUENCE [LARGE SCALE GENOMIC DNA]</scope>
    <source>
        <strain evidence="4 5">V22</strain>
    </source>
</reference>
<feature type="binding site" evidence="2">
    <location>
        <position position="269"/>
    </location>
    <ligand>
        <name>Zn(2+)</name>
        <dbReference type="ChEBI" id="CHEBI:29105"/>
        <note>catalytic</note>
    </ligand>
</feature>
<dbReference type="GO" id="GO:0004181">
    <property type="term" value="F:metallocarboxypeptidase activity"/>
    <property type="evidence" value="ECO:0007669"/>
    <property type="project" value="UniProtKB-UniRule"/>
</dbReference>
<dbReference type="Pfam" id="PF02074">
    <property type="entry name" value="Peptidase_M32"/>
    <property type="match status" value="1"/>
</dbReference>
<dbReference type="PIRSF" id="PIRSF006615">
    <property type="entry name" value="Zn_crbxpep_Taq"/>
    <property type="match status" value="1"/>
</dbReference>
<name>A0A517T3L9_9PLAN</name>
<feature type="binding site" evidence="2">
    <location>
        <position position="299"/>
    </location>
    <ligand>
        <name>Zn(2+)</name>
        <dbReference type="ChEBI" id="CHEBI:29105"/>
        <note>catalytic</note>
    </ligand>
</feature>
<dbReference type="Gene3D" id="1.10.1370.30">
    <property type="match status" value="1"/>
</dbReference>
<comment type="similarity">
    <text evidence="1">Belongs to the peptidase M32 family.</text>
</comment>
<dbReference type="GO" id="GO:0006508">
    <property type="term" value="P:proteolysis"/>
    <property type="evidence" value="ECO:0007669"/>
    <property type="project" value="UniProtKB-UniRule"/>
</dbReference>
<organism evidence="4 5">
    <name type="scientific">Calycomorphotria hydatis</name>
    <dbReference type="NCBI Taxonomy" id="2528027"/>
    <lineage>
        <taxon>Bacteria</taxon>
        <taxon>Pseudomonadati</taxon>
        <taxon>Planctomycetota</taxon>
        <taxon>Planctomycetia</taxon>
        <taxon>Planctomycetales</taxon>
        <taxon>Planctomycetaceae</taxon>
        <taxon>Calycomorphotria</taxon>
    </lineage>
</organism>
<dbReference type="InterPro" id="IPR001333">
    <property type="entry name" value="Peptidase_M32_Taq"/>
</dbReference>
<dbReference type="PROSITE" id="PS52034">
    <property type="entry name" value="PEPTIDASE_M32"/>
    <property type="match status" value="1"/>
</dbReference>
<dbReference type="PANTHER" id="PTHR34217:SF1">
    <property type="entry name" value="CARBOXYPEPTIDASE 1"/>
    <property type="match status" value="1"/>
</dbReference>
<dbReference type="SUPFAM" id="SSF55486">
    <property type="entry name" value="Metalloproteases ('zincins'), catalytic domain"/>
    <property type="match status" value="1"/>
</dbReference>
<evidence type="ECO:0000313" key="5">
    <source>
        <dbReference type="Proteomes" id="UP000319976"/>
    </source>
</evidence>
<feature type="active site" description="Proton donor/acceptor" evidence="3">
    <location>
        <position position="270"/>
    </location>
</feature>
<keyword evidence="1" id="KW-0645">Protease</keyword>
<dbReference type="GO" id="GO:0046872">
    <property type="term" value="F:metal ion binding"/>
    <property type="evidence" value="ECO:0007669"/>
    <property type="project" value="UniProtKB-KW"/>
</dbReference>
<dbReference type="KEGG" id="chya:V22_01680"/>
<sequence>MMTEQAGAYEELIRLRTEATLLGSTGAVLGWDEQTYMPQGGAEHRANQLSLITGLAHEQMTAPRIGELLSELESSKPFGEDAPEAADIREIRREYDRKTKLPKRLVEEMSRVGTLSQQAWISARSQKDFSKFEPWLEQTLALKKEEAQAVSNGEGNLYDALLDDYEPGMKSEDVAAAFAELKAAIVPLVASIQDSPRQPDTSILKRAYPEQLQQRFSRTAAEAIGFDFHRGRIDVTAHPFCSSFGPGDTRLTTRYDENFFSMAFFGVLHEAGHGMYEQGLNPQLYGTPRGESVSLGIHESQSLTWETFVGRSLPFWQHFFPQAQEIYPDALREVTLEEFYHAINDVRPSYIRVEADEVTYSLHIFLRFEIEQLLVGGDLAVADVQDAWNEKFRESFGFEVDHAAHGVLQDIHWSAGLIGYFPTYALGKMYAAQLFEQAKSDLGDLDAMFSTGEFAPLKAWLNKNIHSHGRQYPPAELIKRITGAPPSPKPLINYLTGKFGTLYEV</sequence>
<dbReference type="PRINTS" id="PR00998">
    <property type="entry name" value="CRBOXYPTASET"/>
</dbReference>
<comment type="function">
    <text evidence="1">Broad specificity carboxypetidase that releases amino acids sequentially from the C-terminus, including neutral, aromatic, polar and basic residues.</text>
</comment>
<comment type="catalytic activity">
    <reaction evidence="1">
        <text>Release of a C-terminal amino acid with broad specificity, except for -Pro.</text>
        <dbReference type="EC" id="3.4.17.19"/>
    </reaction>
</comment>
<keyword evidence="1 4" id="KW-0121">Carboxypeptidase</keyword>
<keyword evidence="1 2" id="KW-0479">Metal-binding</keyword>
<evidence type="ECO:0000256" key="1">
    <source>
        <dbReference type="PIRNR" id="PIRNR006615"/>
    </source>
</evidence>
<protein>
    <recommendedName>
        <fullName evidence="1">Metal-dependent carboxypeptidase</fullName>
        <ecNumber evidence="1">3.4.17.19</ecNumber>
    </recommendedName>
</protein>
<keyword evidence="1" id="KW-0482">Metalloprotease</keyword>
<dbReference type="CDD" id="cd06460">
    <property type="entry name" value="M32_Taq"/>
    <property type="match status" value="1"/>
</dbReference>
<feature type="binding site" evidence="2">
    <location>
        <position position="273"/>
    </location>
    <ligand>
        <name>Zn(2+)</name>
        <dbReference type="ChEBI" id="CHEBI:29105"/>
        <note>catalytic</note>
    </ligand>
</feature>
<dbReference type="Proteomes" id="UP000319976">
    <property type="component" value="Chromosome"/>
</dbReference>
<dbReference type="EC" id="3.4.17.19" evidence="1"/>
<comment type="cofactor">
    <cofactor evidence="2">
        <name>Zn(2+)</name>
        <dbReference type="ChEBI" id="CHEBI:29105"/>
    </cofactor>
    <text evidence="2">Binds 1 zinc ion per subunit.</text>
</comment>